<dbReference type="InterPro" id="IPR018247">
    <property type="entry name" value="EF_Hand_1_Ca_BS"/>
</dbReference>
<dbReference type="PANTHER" id="PTHR34714:SF3">
    <property type="match status" value="1"/>
</dbReference>
<evidence type="ECO:0000313" key="1">
    <source>
        <dbReference type="EMBL" id="PFX20500.1"/>
    </source>
</evidence>
<gene>
    <name evidence="1" type="ORF">AWC38_SpisGene15054</name>
</gene>
<dbReference type="OrthoDB" id="5945460at2759"/>
<reference evidence="2" key="1">
    <citation type="journal article" date="2017" name="bioRxiv">
        <title>Comparative analysis of the genomes of Stylophora pistillata and Acropora digitifera provides evidence for extensive differences between species of corals.</title>
        <authorList>
            <person name="Voolstra C.R."/>
            <person name="Li Y."/>
            <person name="Liew Y.J."/>
            <person name="Baumgarten S."/>
            <person name="Zoccola D."/>
            <person name="Flot J.-F."/>
            <person name="Tambutte S."/>
            <person name="Allemand D."/>
            <person name="Aranda M."/>
        </authorList>
    </citation>
    <scope>NUCLEOTIDE SEQUENCE [LARGE SCALE GENOMIC DNA]</scope>
</reference>
<name>A0A2B4RVC1_STYPI</name>
<protein>
    <recommendedName>
        <fullName evidence="3">Galactose-1-phosphate uridylyltransferase</fullName>
    </recommendedName>
</protein>
<accession>A0A2B4RVC1</accession>
<dbReference type="SUPFAM" id="SSF54197">
    <property type="entry name" value="HIT-like"/>
    <property type="match status" value="1"/>
</dbReference>
<proteinExistence type="predicted"/>
<comment type="caution">
    <text evidence="1">The sequence shown here is derived from an EMBL/GenBank/DDBJ whole genome shotgun (WGS) entry which is preliminary data.</text>
</comment>
<organism evidence="1 2">
    <name type="scientific">Stylophora pistillata</name>
    <name type="common">Smooth cauliflower coral</name>
    <dbReference type="NCBI Taxonomy" id="50429"/>
    <lineage>
        <taxon>Eukaryota</taxon>
        <taxon>Metazoa</taxon>
        <taxon>Cnidaria</taxon>
        <taxon>Anthozoa</taxon>
        <taxon>Hexacorallia</taxon>
        <taxon>Scleractinia</taxon>
        <taxon>Astrocoeniina</taxon>
        <taxon>Pocilloporidae</taxon>
        <taxon>Stylophora</taxon>
    </lineage>
</organism>
<dbReference type="PANTHER" id="PTHR34714">
    <property type="entry name" value="EGF-LIKE DOMAIN-CONTAINING PROTEIN"/>
    <property type="match status" value="1"/>
</dbReference>
<evidence type="ECO:0008006" key="3">
    <source>
        <dbReference type="Google" id="ProtNLM"/>
    </source>
</evidence>
<dbReference type="PROSITE" id="PS00018">
    <property type="entry name" value="EF_HAND_1"/>
    <property type="match status" value="1"/>
</dbReference>
<evidence type="ECO:0000313" key="2">
    <source>
        <dbReference type="Proteomes" id="UP000225706"/>
    </source>
</evidence>
<dbReference type="Proteomes" id="UP000225706">
    <property type="component" value="Unassembled WGS sequence"/>
</dbReference>
<sequence>MTRKTVRSILELGDFFKSGDRGANCETWDPFNRIFRVSTQSSRMTIPKKFEEKLTRWFKLPGDINDNQSINRAEYQTVVRVFDCWTCNQTCFNGARALRPLNNGETNSITSESVEIPLGSKVRECDFCTPLDYTAADQWGRLENASGLTASNVAKYDGLHSMVVFKEHPPSHMDKKKLWDILDLCTQWFEVTHKNNPQAIYPIMNWNCRARAGASQHHGHSHMLLAENFHYGQWERLKQAAKHYSTENPGCNYFDDLVTAHRNLGLAKMCGEACVFAHIVPFCGYEFKVISWNFDENFKQAISEAVEALINKFGAECFNLCIHFPPLEKGKLRKSAVVEEVKNKSLDTGDIAMPFMAHLVDRGGVQSSSSDVCGMRIYGSAIVNEDPFSIAQQLGWST</sequence>
<dbReference type="EMBL" id="LSMT01000314">
    <property type="protein sequence ID" value="PFX20500.1"/>
    <property type="molecule type" value="Genomic_DNA"/>
</dbReference>
<dbReference type="InterPro" id="IPR036265">
    <property type="entry name" value="HIT-like_sf"/>
</dbReference>
<dbReference type="AlphaFoldDB" id="A0A2B4RVC1"/>
<keyword evidence="2" id="KW-1185">Reference proteome</keyword>